<reference evidence="2" key="2">
    <citation type="submission" date="2021-01" db="EMBL/GenBank/DDBJ databases">
        <authorList>
            <person name="Schikora-Tamarit M.A."/>
        </authorList>
    </citation>
    <scope>NUCLEOTIDE SEQUENCE</scope>
    <source>
        <strain evidence="2">CBS2887</strain>
    </source>
</reference>
<dbReference type="AlphaFoldDB" id="A0A9P8Q0J8"/>
<evidence type="ECO:0000256" key="1">
    <source>
        <dbReference type="SAM" id="MobiDB-lite"/>
    </source>
</evidence>
<feature type="region of interest" description="Disordered" evidence="1">
    <location>
        <begin position="52"/>
        <end position="91"/>
    </location>
</feature>
<comment type="caution">
    <text evidence="2">The sequence shown here is derived from an EMBL/GenBank/DDBJ whole genome shotgun (WGS) entry which is preliminary data.</text>
</comment>
<dbReference type="EMBL" id="JAEUBG010004706">
    <property type="protein sequence ID" value="KAH3680619.1"/>
    <property type="molecule type" value="Genomic_DNA"/>
</dbReference>
<name>A0A9P8Q0J8_WICPI</name>
<protein>
    <submittedName>
        <fullName evidence="2">Uncharacterized protein</fullName>
    </submittedName>
</protein>
<evidence type="ECO:0000313" key="3">
    <source>
        <dbReference type="Proteomes" id="UP000774326"/>
    </source>
</evidence>
<organism evidence="2 3">
    <name type="scientific">Wickerhamomyces pijperi</name>
    <name type="common">Yeast</name>
    <name type="synonym">Pichia pijperi</name>
    <dbReference type="NCBI Taxonomy" id="599730"/>
    <lineage>
        <taxon>Eukaryota</taxon>
        <taxon>Fungi</taxon>
        <taxon>Dikarya</taxon>
        <taxon>Ascomycota</taxon>
        <taxon>Saccharomycotina</taxon>
        <taxon>Saccharomycetes</taxon>
        <taxon>Phaffomycetales</taxon>
        <taxon>Wickerhamomycetaceae</taxon>
        <taxon>Wickerhamomyces</taxon>
    </lineage>
</organism>
<sequence length="120" mass="13566">MIFSRIKLQDSNSLSNPSCGNLVTRSISVEISVQISLRDTLVRLSDVGQQGRNRNEDLQFGIKGPNDPIHQHRTNDTNQNSQRINPAELPNLRTTPIDFRVNQPPIVQSNHCETYQSDQT</sequence>
<reference evidence="2" key="1">
    <citation type="journal article" date="2021" name="Open Biol.">
        <title>Shared evolutionary footprints suggest mitochondrial oxidative damage underlies multiple complex I losses in fungi.</title>
        <authorList>
            <person name="Schikora-Tamarit M.A."/>
            <person name="Marcet-Houben M."/>
            <person name="Nosek J."/>
            <person name="Gabaldon T."/>
        </authorList>
    </citation>
    <scope>NUCLEOTIDE SEQUENCE</scope>
    <source>
        <strain evidence="2">CBS2887</strain>
    </source>
</reference>
<proteinExistence type="predicted"/>
<evidence type="ECO:0000313" key="2">
    <source>
        <dbReference type="EMBL" id="KAH3680619.1"/>
    </source>
</evidence>
<dbReference type="Proteomes" id="UP000774326">
    <property type="component" value="Unassembled WGS sequence"/>
</dbReference>
<keyword evidence="3" id="KW-1185">Reference proteome</keyword>
<gene>
    <name evidence="2" type="ORF">WICPIJ_008190</name>
</gene>
<accession>A0A9P8Q0J8</accession>